<dbReference type="PANTHER" id="PTHR44846:SF1">
    <property type="entry name" value="MANNOSYL-D-GLYCERATE TRANSPORT_METABOLISM SYSTEM REPRESSOR MNGR-RELATED"/>
    <property type="match status" value="1"/>
</dbReference>
<dbReference type="GO" id="GO:0045892">
    <property type="term" value="P:negative regulation of DNA-templated transcription"/>
    <property type="evidence" value="ECO:0007669"/>
    <property type="project" value="TreeGrafter"/>
</dbReference>
<organism evidence="5 6">
    <name type="scientific">Sphingopyxis fribergensis</name>
    <dbReference type="NCBI Taxonomy" id="1515612"/>
    <lineage>
        <taxon>Bacteria</taxon>
        <taxon>Pseudomonadati</taxon>
        <taxon>Pseudomonadota</taxon>
        <taxon>Alphaproteobacteria</taxon>
        <taxon>Sphingomonadales</taxon>
        <taxon>Sphingomonadaceae</taxon>
        <taxon>Sphingopyxis</taxon>
    </lineage>
</organism>
<reference evidence="5 6" key="1">
    <citation type="journal article" date="2015" name="Int. J. Syst. Evol. Microbiol.">
        <title>Description of Sphingopyxis fribergensis sp. nov. - a soil bacterium with the ability to degrade styrene and phenylacetic acid.</title>
        <authorList>
            <person name="Oelschlagel M."/>
            <person name="Ruckert C."/>
            <person name="Kalinowski J."/>
            <person name="Schmidt G."/>
            <person name="Schlomann M."/>
            <person name="Tischler D."/>
        </authorList>
    </citation>
    <scope>NUCLEOTIDE SEQUENCE [LARGE SCALE GENOMIC DNA]</scope>
    <source>
        <strain evidence="5 6">Kp5.2</strain>
    </source>
</reference>
<dbReference type="Pfam" id="PF00392">
    <property type="entry name" value="GntR"/>
    <property type="match status" value="1"/>
</dbReference>
<keyword evidence="6" id="KW-1185">Reference proteome</keyword>
<dbReference type="Proteomes" id="UP000030907">
    <property type="component" value="Chromosome"/>
</dbReference>
<dbReference type="KEGG" id="sphk:SKP52_14025"/>
<dbReference type="InterPro" id="IPR050679">
    <property type="entry name" value="Bact_HTH_transcr_reg"/>
</dbReference>
<evidence type="ECO:0000256" key="2">
    <source>
        <dbReference type="ARBA" id="ARBA00023125"/>
    </source>
</evidence>
<dbReference type="SMART" id="SM00866">
    <property type="entry name" value="UTRA"/>
    <property type="match status" value="1"/>
</dbReference>
<evidence type="ECO:0000256" key="1">
    <source>
        <dbReference type="ARBA" id="ARBA00023015"/>
    </source>
</evidence>
<evidence type="ECO:0000313" key="5">
    <source>
        <dbReference type="EMBL" id="AJA09690.1"/>
    </source>
</evidence>
<dbReference type="InterPro" id="IPR028978">
    <property type="entry name" value="Chorismate_lyase_/UTRA_dom_sf"/>
</dbReference>
<accession>A0A0A7PI95</accession>
<evidence type="ECO:0000313" key="6">
    <source>
        <dbReference type="Proteomes" id="UP000030907"/>
    </source>
</evidence>
<dbReference type="OrthoDB" id="7173258at2"/>
<dbReference type="SUPFAM" id="SSF64288">
    <property type="entry name" value="Chorismate lyase-like"/>
    <property type="match status" value="1"/>
</dbReference>
<proteinExistence type="predicted"/>
<dbReference type="InterPro" id="IPR036388">
    <property type="entry name" value="WH-like_DNA-bd_sf"/>
</dbReference>
<dbReference type="STRING" id="1515612.SKP52_14025"/>
<evidence type="ECO:0000256" key="3">
    <source>
        <dbReference type="ARBA" id="ARBA00023163"/>
    </source>
</evidence>
<keyword evidence="3" id="KW-0804">Transcription</keyword>
<dbReference type="Gene3D" id="3.40.1410.10">
    <property type="entry name" value="Chorismate lyase-like"/>
    <property type="match status" value="1"/>
</dbReference>
<dbReference type="InterPro" id="IPR000524">
    <property type="entry name" value="Tscrpt_reg_HTH_GntR"/>
</dbReference>
<dbReference type="SMART" id="SM00345">
    <property type="entry name" value="HTH_GNTR"/>
    <property type="match status" value="1"/>
</dbReference>
<dbReference type="EMBL" id="CP009122">
    <property type="protein sequence ID" value="AJA09690.1"/>
    <property type="molecule type" value="Genomic_DNA"/>
</dbReference>
<sequence length="255" mass="27680">MRDKLAGLKESNAPLYLQLARNLREHIESGGVEPGEPLPSERELSERMGMSRVTIRKGIQKLIEEGLLFRRHGSGTYVTERILARGATLTSFSEDARSRGDNPGVVWMMRAYASATDEEAVALEIPIATKVARLARVRLANGEPLAIEHAVVPAEFLPNLDAVGDSLYAALEASGVFPVSGTQRICAALATPTEAGMLSIAQSSEILRIERLTRDAKGTPVEFTRSAYRGDRYEFVTDIAANAAPKSRRDSTGLS</sequence>
<dbReference type="InterPro" id="IPR011663">
    <property type="entry name" value="UTRA"/>
</dbReference>
<name>A0A0A7PI95_9SPHN</name>
<dbReference type="SUPFAM" id="SSF46785">
    <property type="entry name" value="Winged helix' DNA-binding domain"/>
    <property type="match status" value="1"/>
</dbReference>
<dbReference type="AlphaFoldDB" id="A0A0A7PI95"/>
<keyword evidence="1" id="KW-0805">Transcription regulation</keyword>
<dbReference type="GO" id="GO:0003677">
    <property type="term" value="F:DNA binding"/>
    <property type="evidence" value="ECO:0007669"/>
    <property type="project" value="UniProtKB-KW"/>
</dbReference>
<dbReference type="CDD" id="cd07377">
    <property type="entry name" value="WHTH_GntR"/>
    <property type="match status" value="1"/>
</dbReference>
<dbReference type="PROSITE" id="PS50949">
    <property type="entry name" value="HTH_GNTR"/>
    <property type="match status" value="1"/>
</dbReference>
<dbReference type="PANTHER" id="PTHR44846">
    <property type="entry name" value="MANNOSYL-D-GLYCERATE TRANSPORT/METABOLISM SYSTEM REPRESSOR MNGR-RELATED"/>
    <property type="match status" value="1"/>
</dbReference>
<keyword evidence="2" id="KW-0238">DNA-binding</keyword>
<dbReference type="GO" id="GO:0003700">
    <property type="term" value="F:DNA-binding transcription factor activity"/>
    <property type="evidence" value="ECO:0007669"/>
    <property type="project" value="InterPro"/>
</dbReference>
<gene>
    <name evidence="5" type="primary">dasR</name>
    <name evidence="5" type="ORF">SKP52_14025</name>
</gene>
<dbReference type="PRINTS" id="PR00035">
    <property type="entry name" value="HTHGNTR"/>
</dbReference>
<feature type="domain" description="HTH gntR-type" evidence="4">
    <location>
        <begin position="13"/>
        <end position="81"/>
    </location>
</feature>
<dbReference type="InterPro" id="IPR036390">
    <property type="entry name" value="WH_DNA-bd_sf"/>
</dbReference>
<evidence type="ECO:0000259" key="4">
    <source>
        <dbReference type="PROSITE" id="PS50949"/>
    </source>
</evidence>
<dbReference type="Gene3D" id="1.10.10.10">
    <property type="entry name" value="Winged helix-like DNA-binding domain superfamily/Winged helix DNA-binding domain"/>
    <property type="match status" value="1"/>
</dbReference>
<dbReference type="Pfam" id="PF07702">
    <property type="entry name" value="UTRA"/>
    <property type="match status" value="1"/>
</dbReference>
<dbReference type="HOGENOM" id="CLU_063236_3_1_5"/>
<protein>
    <submittedName>
        <fullName evidence="5">HTH-type transcriptional repressor</fullName>
    </submittedName>
</protein>